<organism evidence="8 9">
    <name type="scientific">Cognatishimia coralii</name>
    <dbReference type="NCBI Taxonomy" id="3083254"/>
    <lineage>
        <taxon>Bacteria</taxon>
        <taxon>Pseudomonadati</taxon>
        <taxon>Pseudomonadota</taxon>
        <taxon>Alphaproteobacteria</taxon>
        <taxon>Rhodobacterales</taxon>
        <taxon>Paracoccaceae</taxon>
        <taxon>Cognatishimia</taxon>
    </lineage>
</organism>
<feature type="chain" id="PRO_5046355805" evidence="7">
    <location>
        <begin position="23"/>
        <end position="418"/>
    </location>
</feature>
<evidence type="ECO:0000256" key="1">
    <source>
        <dbReference type="ARBA" id="ARBA00004167"/>
    </source>
</evidence>
<evidence type="ECO:0000256" key="4">
    <source>
        <dbReference type="ARBA" id="ARBA00022989"/>
    </source>
</evidence>
<comment type="caution">
    <text evidence="8">The sequence shown here is derived from an EMBL/GenBank/DDBJ whole genome shotgun (WGS) entry which is preliminary data.</text>
</comment>
<dbReference type="CDD" id="cd16429">
    <property type="entry name" value="VirB10"/>
    <property type="match status" value="1"/>
</dbReference>
<evidence type="ECO:0000256" key="3">
    <source>
        <dbReference type="ARBA" id="ARBA00022692"/>
    </source>
</evidence>
<dbReference type="InterPro" id="IPR005498">
    <property type="entry name" value="T4SS_VirB10/TraB/TrbI"/>
</dbReference>
<evidence type="ECO:0000256" key="2">
    <source>
        <dbReference type="ARBA" id="ARBA00010265"/>
    </source>
</evidence>
<dbReference type="EMBL" id="JBBGAZ010000015">
    <property type="protein sequence ID" value="MEJ5220002.1"/>
    <property type="molecule type" value="Genomic_DNA"/>
</dbReference>
<protein>
    <submittedName>
        <fullName evidence="8">TrbI/VirB10 family protein</fullName>
    </submittedName>
</protein>
<keyword evidence="4" id="KW-1133">Transmembrane helix</keyword>
<keyword evidence="5" id="KW-0472">Membrane</keyword>
<keyword evidence="9" id="KW-1185">Reference proteome</keyword>
<dbReference type="InterPro" id="IPR042217">
    <property type="entry name" value="T4SS_VirB10/TrbI"/>
</dbReference>
<evidence type="ECO:0000256" key="5">
    <source>
        <dbReference type="ARBA" id="ARBA00023136"/>
    </source>
</evidence>
<comment type="similarity">
    <text evidence="2">Belongs to the TrbI/VirB10 family.</text>
</comment>
<feature type="signal peptide" evidence="7">
    <location>
        <begin position="1"/>
        <end position="22"/>
    </location>
</feature>
<evidence type="ECO:0000256" key="6">
    <source>
        <dbReference type="SAM" id="MobiDB-lite"/>
    </source>
</evidence>
<dbReference type="Proteomes" id="UP001368270">
    <property type="component" value="Unassembled WGS sequence"/>
</dbReference>
<feature type="region of interest" description="Disordered" evidence="6">
    <location>
        <begin position="124"/>
        <end position="146"/>
    </location>
</feature>
<proteinExistence type="inferred from homology"/>
<evidence type="ECO:0000313" key="9">
    <source>
        <dbReference type="Proteomes" id="UP001368270"/>
    </source>
</evidence>
<gene>
    <name evidence="8" type="ORF">WG622_17235</name>
</gene>
<sequence length="418" mass="44749">MVRKIRNFAFVGLFGVAFVAFMASFASDQLKTLASKSWIVRQEQQFDGAVGEDTNLADQVESKSTGVTDDANDPVENQQGRRPTNTRTTVSTSTTQREAPAPTLSDEQLELIEAIRLETLQAEAEERQHRRQRERMAGEAPLGNSLYTLTPQPVALNASQGLSPVENVVTPNGITSSLSAPLLGNQSIQIPSSQSPIVPTAPVLQVPPQVTAASVEPATSIQPHKDRPVQPAGTQALERGTFISAAMLTELRSELPGLVRAMVTDPVYDSRTGHYEMIPRGSLLIGQYNTETAPGQSRLLVAWDEIQFPDGRIVPLDHQGAVDAKGASGVTGKRQTGFLTTVLTGALVNLAANAGRSQGSSSDLSALAGQALGQSVSNVTQDYMGARLARGPRFTIKSGQVVNVLLDKPLYLQGKRLY</sequence>
<keyword evidence="7" id="KW-0732">Signal</keyword>
<dbReference type="Gene3D" id="2.40.128.260">
    <property type="entry name" value="Type IV secretion system, VirB10/TraB/TrbI"/>
    <property type="match status" value="1"/>
</dbReference>
<evidence type="ECO:0000313" key="8">
    <source>
        <dbReference type="EMBL" id="MEJ5220002.1"/>
    </source>
</evidence>
<keyword evidence="3" id="KW-0812">Transmembrane</keyword>
<accession>A0ABU8QKS1</accession>
<reference evidence="8 9" key="1">
    <citation type="submission" date="2024-03" db="EMBL/GenBank/DDBJ databases">
        <title>Cognatishimia coralii sp. nov., a marine bacterium isolated from coral surrounding seawater.</title>
        <authorList>
            <person name="Liu X."/>
            <person name="Liu S."/>
            <person name="Sun H."/>
            <person name="Zhang Y."/>
        </authorList>
    </citation>
    <scope>NUCLEOTIDE SEQUENCE [LARGE SCALE GENOMIC DNA]</scope>
    <source>
        <strain evidence="8 9">D5M38</strain>
    </source>
</reference>
<dbReference type="RefSeq" id="WP_339404651.1">
    <property type="nucleotide sequence ID" value="NZ_JBBGAZ010000015.1"/>
</dbReference>
<dbReference type="Pfam" id="PF03743">
    <property type="entry name" value="TrbI"/>
    <property type="match status" value="1"/>
</dbReference>
<name>A0ABU8QKS1_9RHOB</name>
<feature type="region of interest" description="Disordered" evidence="6">
    <location>
        <begin position="62"/>
        <end position="108"/>
    </location>
</feature>
<feature type="compositionally biased region" description="Low complexity" evidence="6">
    <location>
        <begin position="81"/>
        <end position="97"/>
    </location>
</feature>
<evidence type="ECO:0000256" key="7">
    <source>
        <dbReference type="SAM" id="SignalP"/>
    </source>
</evidence>
<comment type="subcellular location">
    <subcellularLocation>
        <location evidence="1">Membrane</location>
        <topology evidence="1">Single-pass membrane protein</topology>
    </subcellularLocation>
</comment>